<dbReference type="OrthoDB" id="2145421at2"/>
<dbReference type="Gene3D" id="3.90.1720.10">
    <property type="entry name" value="endopeptidase domain like (from Nostoc punctiforme)"/>
    <property type="match status" value="1"/>
</dbReference>
<evidence type="ECO:0000313" key="3">
    <source>
        <dbReference type="Proteomes" id="UP000030643"/>
    </source>
</evidence>
<organism evidence="2 3">
    <name type="scientific">Weissella oryzae (strain DSM 25784 / JCM 18191 / LMG 30913 / SG25)</name>
    <dbReference type="NCBI Taxonomy" id="1329250"/>
    <lineage>
        <taxon>Bacteria</taxon>
        <taxon>Bacillati</taxon>
        <taxon>Bacillota</taxon>
        <taxon>Bacilli</taxon>
        <taxon>Lactobacillales</taxon>
        <taxon>Lactobacillaceae</taxon>
        <taxon>Weissella</taxon>
    </lineage>
</organism>
<dbReference type="eggNOG" id="COG3942">
    <property type="taxonomic scope" value="Bacteria"/>
</dbReference>
<dbReference type="Pfam" id="PF18013">
    <property type="entry name" value="Phage_lysozyme2"/>
    <property type="match status" value="1"/>
</dbReference>
<dbReference type="Gene3D" id="1.10.530.10">
    <property type="match status" value="1"/>
</dbReference>
<dbReference type="PROSITE" id="PS50911">
    <property type="entry name" value="CHAP"/>
    <property type="match status" value="1"/>
</dbReference>
<dbReference type="InterPro" id="IPR007921">
    <property type="entry name" value="CHAP_dom"/>
</dbReference>
<name>A0A069CU44_WEIOS</name>
<dbReference type="AlphaFoldDB" id="A0A069CU44"/>
<dbReference type="InterPro" id="IPR041219">
    <property type="entry name" value="Phage_lysozyme2"/>
</dbReference>
<dbReference type="SUPFAM" id="SSF54001">
    <property type="entry name" value="Cysteine proteinases"/>
    <property type="match status" value="1"/>
</dbReference>
<gene>
    <name evidence="2" type="ORF">WOSG25_050150</name>
</gene>
<feature type="domain" description="Peptidase C51" evidence="1">
    <location>
        <begin position="253"/>
        <end position="386"/>
    </location>
</feature>
<keyword evidence="3" id="KW-1185">Reference proteome</keyword>
<accession>A0A069CU44</accession>
<reference evidence="3" key="1">
    <citation type="journal article" date="2014" name="Genome Announc.">
        <title>Draft genome sequence of Weissella oryzae SG25T, isolated from fermented rice grains.</title>
        <authorList>
            <person name="Tanizawa Y."/>
            <person name="Fujisawa T."/>
            <person name="Mochizuki T."/>
            <person name="Kaminuma E."/>
            <person name="Suzuki Y."/>
            <person name="Nakamura Y."/>
            <person name="Tohno M."/>
        </authorList>
    </citation>
    <scope>NUCLEOTIDE SEQUENCE [LARGE SCALE GENOMIC DNA]</scope>
    <source>
        <strain evidence="3">DSM 25784 / JCM 18191 / LMG 30913 / SG25</strain>
    </source>
</reference>
<dbReference type="RefSeq" id="WP_052348532.1">
    <property type="nucleotide sequence ID" value="NZ_DF820488.1"/>
</dbReference>
<dbReference type="EMBL" id="DF820488">
    <property type="protein sequence ID" value="GAK30743.1"/>
    <property type="molecule type" value="Genomic_DNA"/>
</dbReference>
<dbReference type="STRING" id="1329250.WOSG25_050150"/>
<evidence type="ECO:0000259" key="1">
    <source>
        <dbReference type="PROSITE" id="PS50911"/>
    </source>
</evidence>
<dbReference type="Proteomes" id="UP000030643">
    <property type="component" value="Unassembled WGS sequence"/>
</dbReference>
<dbReference type="Pfam" id="PF05257">
    <property type="entry name" value="CHAP"/>
    <property type="match status" value="1"/>
</dbReference>
<dbReference type="InterPro" id="IPR038765">
    <property type="entry name" value="Papain-like_cys_pep_sf"/>
</dbReference>
<evidence type="ECO:0000313" key="2">
    <source>
        <dbReference type="EMBL" id="GAK30743.1"/>
    </source>
</evidence>
<proteinExistence type="predicted"/>
<dbReference type="eggNOG" id="COG0739">
    <property type="taxonomic scope" value="Bacteria"/>
</dbReference>
<sequence length="388" mass="41690">MSFKKMALLLAGALGVGLSVIIVLVSLIAGSDNSCGSNVDNNTATGDTTMVPGDWNNKDSTAYKNMQKGADFFKGIGFSGNNTAAVLAIGWRESNWSPQAVNNSGGVKGIFQWGFNEINGNRYKDTEDTIDGQLSLTKKELTSTKKPVLMKMQSTTSIEDSATLWDTGFEGLGANDSQRKVSEVQRNAQSIKDIFKLDYSADNTKSPLNSDGKDAEAGSADSATDIADELKCDTPAQSNGQKSGASVANIPDKYKGQIKFSDDRTTTYPDNKYPFGQCTWYVYNRMKQTGHPLPWFSGDGGNGGYWGEVAKQQGFNVEANKPHEGWAVSFKGGQFGAIAPYGHIAFVEHVNDDGSFLVSECNVMNPGSGTISFREISSGQGLNFIEGK</sequence>
<protein>
    <submittedName>
        <fullName evidence="2">Surface antigen</fullName>
    </submittedName>
</protein>